<evidence type="ECO:0000313" key="3">
    <source>
        <dbReference type="EMBL" id="MBB5274094.1"/>
    </source>
</evidence>
<dbReference type="EMBL" id="JACHGA010000001">
    <property type="protein sequence ID" value="MBB5274094.1"/>
    <property type="molecule type" value="Genomic_DNA"/>
</dbReference>
<accession>A0A7W8MBE2</accession>
<dbReference type="RefSeq" id="WP_210309805.1">
    <property type="nucleotide sequence ID" value="NZ_JACHGA010000001.1"/>
</dbReference>
<dbReference type="AlphaFoldDB" id="A0A7W8MBE2"/>
<dbReference type="InterPro" id="IPR007712">
    <property type="entry name" value="RelE/ParE_toxin"/>
</dbReference>
<dbReference type="Gene3D" id="3.30.2310.20">
    <property type="entry name" value="RelE-like"/>
    <property type="match status" value="1"/>
</dbReference>
<name>A0A7W8MBE2_9HYPH</name>
<keyword evidence="2" id="KW-1277">Toxin-antitoxin system</keyword>
<dbReference type="InterPro" id="IPR035093">
    <property type="entry name" value="RelE/ParE_toxin_dom_sf"/>
</dbReference>
<reference evidence="3 4" key="1">
    <citation type="submission" date="2020-08" db="EMBL/GenBank/DDBJ databases">
        <title>Genomic Encyclopedia of Type Strains, Phase IV (KMG-IV): sequencing the most valuable type-strain genomes for metagenomic binning, comparative biology and taxonomic classification.</title>
        <authorList>
            <person name="Goeker M."/>
        </authorList>
    </citation>
    <scope>NUCLEOTIDE SEQUENCE [LARGE SCALE GENOMIC DNA]</scope>
    <source>
        <strain evidence="3 4">DSM 26376</strain>
    </source>
</reference>
<sequence length="102" mass="11957">MEPRRLVLTRRALRDLRAHYDYIYELDPVAAKRLLHEINRKMEWIAELGITGAPRSFIPGLRAFPFKNRCIYFTISDEAITVLRVVHGRQNISTDDFPESDL</sequence>
<organism evidence="3 4">
    <name type="scientific">Rhizobium rosettiformans</name>
    <dbReference type="NCBI Taxonomy" id="1368430"/>
    <lineage>
        <taxon>Bacteria</taxon>
        <taxon>Pseudomonadati</taxon>
        <taxon>Pseudomonadota</taxon>
        <taxon>Alphaproteobacteria</taxon>
        <taxon>Hyphomicrobiales</taxon>
        <taxon>Rhizobiaceae</taxon>
        <taxon>Rhizobium/Agrobacterium group</taxon>
        <taxon>Rhizobium</taxon>
    </lineage>
</organism>
<evidence type="ECO:0000256" key="2">
    <source>
        <dbReference type="ARBA" id="ARBA00022649"/>
    </source>
</evidence>
<gene>
    <name evidence="3" type="ORF">HNR26_000132</name>
</gene>
<protein>
    <submittedName>
        <fullName evidence="3">Plasmid stabilization system protein ParE</fullName>
    </submittedName>
</protein>
<dbReference type="PANTHER" id="PTHR33755:SF7">
    <property type="entry name" value="TOXIN MODULE OF TOXIN-ANTITOXIN SYSTEM RELE_STBE FAMILY"/>
    <property type="match status" value="1"/>
</dbReference>
<dbReference type="InterPro" id="IPR051803">
    <property type="entry name" value="TA_system_RelE-like_toxin"/>
</dbReference>
<dbReference type="Pfam" id="PF05016">
    <property type="entry name" value="ParE_toxin"/>
    <property type="match status" value="1"/>
</dbReference>
<evidence type="ECO:0000256" key="1">
    <source>
        <dbReference type="ARBA" id="ARBA00006226"/>
    </source>
</evidence>
<evidence type="ECO:0000313" key="4">
    <source>
        <dbReference type="Proteomes" id="UP000550895"/>
    </source>
</evidence>
<proteinExistence type="inferred from homology"/>
<dbReference type="PANTHER" id="PTHR33755">
    <property type="entry name" value="TOXIN PARE1-RELATED"/>
    <property type="match status" value="1"/>
</dbReference>
<comment type="similarity">
    <text evidence="1">Belongs to the RelE toxin family.</text>
</comment>
<keyword evidence="4" id="KW-1185">Reference proteome</keyword>
<comment type="caution">
    <text evidence="3">The sequence shown here is derived from an EMBL/GenBank/DDBJ whole genome shotgun (WGS) entry which is preliminary data.</text>
</comment>
<dbReference type="Proteomes" id="UP000550895">
    <property type="component" value="Unassembled WGS sequence"/>
</dbReference>